<evidence type="ECO:0000313" key="6">
    <source>
        <dbReference type="EMBL" id="BBB33568.1"/>
    </source>
</evidence>
<evidence type="ECO:0000256" key="4">
    <source>
        <dbReference type="ARBA" id="ARBA00023136"/>
    </source>
</evidence>
<sequence length="97" mass="11119">MDLDTTSFDYAYYLAIVRDKIGNNWIRTYTGSGKVKVYFKIMKNGEIRDAKVEVSSGNPGLDRLALEAVLKSNPLPPLPEGFRENFIGIHIWFNYEE</sequence>
<dbReference type="Gene3D" id="3.30.1150.10">
    <property type="match status" value="1"/>
</dbReference>
<dbReference type="SUPFAM" id="SSF74653">
    <property type="entry name" value="TolA/TonB C-terminal domain"/>
    <property type="match status" value="1"/>
</dbReference>
<keyword evidence="3" id="KW-1133">Transmembrane helix</keyword>
<keyword evidence="4" id="KW-0472">Membrane</keyword>
<feature type="domain" description="TonB C-terminal" evidence="5">
    <location>
        <begin position="7"/>
        <end position="97"/>
    </location>
</feature>
<evidence type="ECO:0000313" key="7">
    <source>
        <dbReference type="Proteomes" id="UP000595564"/>
    </source>
</evidence>
<reference evidence="6 7" key="1">
    <citation type="journal article" date="2012" name="Extremophiles">
        <title>Thermotomaculum hydrothermale gen. nov., sp. nov., a novel heterotrophic thermophile within the phylum Acidobacteria from a deep-sea hydrothermal vent chimney in the Southern Okinawa Trough.</title>
        <authorList>
            <person name="Izumi H."/>
            <person name="Nunoura T."/>
            <person name="Miyazaki M."/>
            <person name="Mino S."/>
            <person name="Toki T."/>
            <person name="Takai K."/>
            <person name="Sako Y."/>
            <person name="Sawabe T."/>
            <person name="Nakagawa S."/>
        </authorList>
    </citation>
    <scope>NUCLEOTIDE SEQUENCE [LARGE SCALE GENOMIC DNA]</scope>
    <source>
        <strain evidence="6 7">AC55</strain>
    </source>
</reference>
<name>A0A7R6Q0X8_9BACT</name>
<dbReference type="GO" id="GO:0016020">
    <property type="term" value="C:membrane"/>
    <property type="evidence" value="ECO:0007669"/>
    <property type="project" value="UniProtKB-SubCell"/>
</dbReference>
<keyword evidence="7" id="KW-1185">Reference proteome</keyword>
<dbReference type="NCBIfam" id="TIGR01352">
    <property type="entry name" value="tonB_Cterm"/>
    <property type="match status" value="1"/>
</dbReference>
<protein>
    <recommendedName>
        <fullName evidence="5">TonB C-terminal domain-containing protein</fullName>
    </recommendedName>
</protein>
<gene>
    <name evidence="6" type="ORF">TTHT_2136</name>
</gene>
<dbReference type="Pfam" id="PF13103">
    <property type="entry name" value="TonB_2"/>
    <property type="match status" value="1"/>
</dbReference>
<dbReference type="InterPro" id="IPR006260">
    <property type="entry name" value="TonB/TolA_C"/>
</dbReference>
<dbReference type="PROSITE" id="PS52015">
    <property type="entry name" value="TONB_CTD"/>
    <property type="match status" value="1"/>
</dbReference>
<accession>A0A7R6Q0X8</accession>
<evidence type="ECO:0000256" key="1">
    <source>
        <dbReference type="ARBA" id="ARBA00004167"/>
    </source>
</evidence>
<organism evidence="6 7">
    <name type="scientific">Thermotomaculum hydrothermale</name>
    <dbReference type="NCBI Taxonomy" id="981385"/>
    <lineage>
        <taxon>Bacteria</taxon>
        <taxon>Pseudomonadati</taxon>
        <taxon>Acidobacteriota</taxon>
        <taxon>Holophagae</taxon>
        <taxon>Thermotomaculales</taxon>
        <taxon>Thermotomaculaceae</taxon>
        <taxon>Thermotomaculum</taxon>
    </lineage>
</organism>
<dbReference type="RefSeq" id="WP_201327879.1">
    <property type="nucleotide sequence ID" value="NZ_AP017470.1"/>
</dbReference>
<evidence type="ECO:0000259" key="5">
    <source>
        <dbReference type="PROSITE" id="PS52015"/>
    </source>
</evidence>
<proteinExistence type="predicted"/>
<evidence type="ECO:0000256" key="2">
    <source>
        <dbReference type="ARBA" id="ARBA00022692"/>
    </source>
</evidence>
<evidence type="ECO:0000256" key="3">
    <source>
        <dbReference type="ARBA" id="ARBA00022989"/>
    </source>
</evidence>
<dbReference type="Proteomes" id="UP000595564">
    <property type="component" value="Chromosome"/>
</dbReference>
<dbReference type="InterPro" id="IPR037682">
    <property type="entry name" value="TonB_C"/>
</dbReference>
<dbReference type="AlphaFoldDB" id="A0A7R6Q0X8"/>
<keyword evidence="2" id="KW-0812">Transmembrane</keyword>
<dbReference type="GO" id="GO:0055085">
    <property type="term" value="P:transmembrane transport"/>
    <property type="evidence" value="ECO:0007669"/>
    <property type="project" value="InterPro"/>
</dbReference>
<dbReference type="EMBL" id="AP017470">
    <property type="protein sequence ID" value="BBB33568.1"/>
    <property type="molecule type" value="Genomic_DNA"/>
</dbReference>
<comment type="subcellular location">
    <subcellularLocation>
        <location evidence="1">Membrane</location>
        <topology evidence="1">Single-pass membrane protein</topology>
    </subcellularLocation>
</comment>
<dbReference type="KEGG" id="thyd:TTHT_2136"/>